<organism evidence="3 4">
    <name type="scientific">Volvox reticuliferus</name>
    <dbReference type="NCBI Taxonomy" id="1737510"/>
    <lineage>
        <taxon>Eukaryota</taxon>
        <taxon>Viridiplantae</taxon>
        <taxon>Chlorophyta</taxon>
        <taxon>core chlorophytes</taxon>
        <taxon>Chlorophyceae</taxon>
        <taxon>CS clade</taxon>
        <taxon>Chlamydomonadales</taxon>
        <taxon>Volvocaceae</taxon>
        <taxon>Volvox</taxon>
    </lineage>
</organism>
<feature type="region of interest" description="Disordered" evidence="2">
    <location>
        <begin position="1"/>
        <end position="45"/>
    </location>
</feature>
<feature type="compositionally biased region" description="Basic and acidic residues" evidence="2">
    <location>
        <begin position="363"/>
        <end position="372"/>
    </location>
</feature>
<dbReference type="PANTHER" id="PTHR41747">
    <property type="entry name" value="CHROMOSOME UNDETERMINED SCAFFOLD_128, WHOLE GENOME SHOTGUN SEQUENCE"/>
    <property type="match status" value="1"/>
</dbReference>
<dbReference type="PANTHER" id="PTHR41747:SF1">
    <property type="entry name" value="CHROMOSOME UNDETERMINED SCAFFOLD_128, WHOLE GENOME SHOTGUN SEQUENCE"/>
    <property type="match status" value="1"/>
</dbReference>
<sequence length="417" mass="43104">MSSGQKGIMLCERPGPSQMDTGSLPKPFLPSSSPSGLEPLGLVPTQKTFPPSLAPKAPNINLKSIATVRNIEAENRLAALQEEERKMAEVAKAENISAFGAQLRAAILSGDDVSFWRAAKNAEDVKQPVEVSKSRAEAATSAKAVGSGGIGGGDGGAAMASMNSFVDDLLKQATLALESPGRTDGTKDASTSAAAAASTPSGAIGGGRKGRSSNKPAWALTEDEVSKLEDAEEEELLKFADELDFDAFMSALDDPELQECVKASSGEGGKGPAPGEEKAWRKNLVKAMNHVALKRVAAAARRAERDREDDDSASVAVGSEGGATALSRATAASKFKSEAGAAKRAALSEAKGDGGGWDSSTRASDDVARMERGKAATHEAFEFLRENPELRAVHSPASVRALITKAEAQTGAGKAAN</sequence>
<dbReference type="AlphaFoldDB" id="A0A8J4D6D6"/>
<evidence type="ECO:0000256" key="2">
    <source>
        <dbReference type="SAM" id="MobiDB-lite"/>
    </source>
</evidence>
<reference evidence="3" key="1">
    <citation type="journal article" date="2021" name="Proc. Natl. Acad. Sci. U.S.A.">
        <title>Three genomes in the algal genus Volvox reveal the fate of a haploid sex-determining region after a transition to homothallism.</title>
        <authorList>
            <person name="Yamamoto K."/>
            <person name="Hamaji T."/>
            <person name="Kawai-Toyooka H."/>
            <person name="Matsuzaki R."/>
            <person name="Takahashi F."/>
            <person name="Nishimura Y."/>
            <person name="Kawachi M."/>
            <person name="Noguchi H."/>
            <person name="Minakuchi Y."/>
            <person name="Umen J.G."/>
            <person name="Toyoda A."/>
            <person name="Nozaki H."/>
        </authorList>
    </citation>
    <scope>NUCLEOTIDE SEQUENCE</scope>
    <source>
        <strain evidence="3">NIES-3786</strain>
    </source>
</reference>
<proteinExistence type="predicted"/>
<feature type="compositionally biased region" description="Low complexity" evidence="2">
    <location>
        <begin position="22"/>
        <end position="42"/>
    </location>
</feature>
<dbReference type="EMBL" id="BNCP01000006">
    <property type="protein sequence ID" value="GIL74755.1"/>
    <property type="molecule type" value="Genomic_DNA"/>
</dbReference>
<keyword evidence="4" id="KW-1185">Reference proteome</keyword>
<dbReference type="Proteomes" id="UP000747110">
    <property type="component" value="Unassembled WGS sequence"/>
</dbReference>
<protein>
    <submittedName>
        <fullName evidence="3">Uncharacterized protein</fullName>
    </submittedName>
</protein>
<name>A0A8J4D6D6_9CHLO</name>
<accession>A0A8J4D6D6</accession>
<evidence type="ECO:0000313" key="4">
    <source>
        <dbReference type="Proteomes" id="UP000747110"/>
    </source>
</evidence>
<dbReference type="OrthoDB" id="541685at2759"/>
<evidence type="ECO:0000256" key="1">
    <source>
        <dbReference type="SAM" id="Coils"/>
    </source>
</evidence>
<feature type="coiled-coil region" evidence="1">
    <location>
        <begin position="63"/>
        <end position="90"/>
    </location>
</feature>
<evidence type="ECO:0000313" key="3">
    <source>
        <dbReference type="EMBL" id="GIL74755.1"/>
    </source>
</evidence>
<feature type="region of interest" description="Disordered" evidence="2">
    <location>
        <begin position="300"/>
        <end position="372"/>
    </location>
</feature>
<keyword evidence="1" id="KW-0175">Coiled coil</keyword>
<feature type="region of interest" description="Disordered" evidence="2">
    <location>
        <begin position="179"/>
        <end position="229"/>
    </location>
</feature>
<comment type="caution">
    <text evidence="3">The sequence shown here is derived from an EMBL/GenBank/DDBJ whole genome shotgun (WGS) entry which is preliminary data.</text>
</comment>
<gene>
    <name evidence="3" type="ORF">Vretifemale_4682</name>
</gene>
<feature type="compositionally biased region" description="Low complexity" evidence="2">
    <location>
        <begin position="189"/>
        <end position="202"/>
    </location>
</feature>